<feature type="domain" description="Helicase C-terminal" evidence="1">
    <location>
        <begin position="317"/>
        <end position="400"/>
    </location>
</feature>
<dbReference type="EMBL" id="MN740594">
    <property type="protein sequence ID" value="QHS78125.1"/>
    <property type="molecule type" value="Genomic_DNA"/>
</dbReference>
<sequence>MKIILNEDQKKQRKKIVKVWNSGEPVCIDGSVMGTGKTIVTCKLSEDFDQILAITPATIVPNWIDETNKYDVKLTILSYETLTSSKNQTPKHPFLTREDIDGEIIFKVTEKFKELVKKGICLVADEFHRIKKKNSRYFAFKALCDYICETKNIYNSKILLLSGSPYCEIEHPCNILQMINIIKSDLIFKFDKHDNRILLTGLEELINYCKNIDEDETENILMKYSINNKNVYEIAFELYVKIVQKKIVCAMPSPKLDAKLYCYNAYFNMEESAAKKLKQSIDNLKSAVGNKNKILKNDIAITTALRYKQNDKISIYERISKIILKMAPTNKLCIFLDFDEAIFDVYDRLKNYNPHLITGKIDKNERNDIIKKFQEDNCECRLLILNTAIGCEGINLDDVHGNFKRYVLVEPSFYIIRMHQLMRRFLRVTTKSDTIIYCVYAVCGSFETNIINSTARKSIVMKETLEAQVSEGILFPADYPQVEEKNFLNDSFEMLPVEKIVAEETKKNSVCKKSIVKNFKVMNMMLESNIVNDSFGF</sequence>
<protein>
    <recommendedName>
        <fullName evidence="1">Helicase C-terminal domain-containing protein</fullName>
    </recommendedName>
</protein>
<dbReference type="Pfam" id="PF00271">
    <property type="entry name" value="Helicase_C"/>
    <property type="match status" value="1"/>
</dbReference>
<dbReference type="InterPro" id="IPR001650">
    <property type="entry name" value="Helicase_C-like"/>
</dbReference>
<name>A0A6C0AFI0_9ZZZZ</name>
<dbReference type="SUPFAM" id="SSF52540">
    <property type="entry name" value="P-loop containing nucleoside triphosphate hydrolases"/>
    <property type="match status" value="2"/>
</dbReference>
<dbReference type="InterPro" id="IPR027417">
    <property type="entry name" value="P-loop_NTPase"/>
</dbReference>
<evidence type="ECO:0000313" key="2">
    <source>
        <dbReference type="EMBL" id="QHS78125.1"/>
    </source>
</evidence>
<organism evidence="2">
    <name type="scientific">viral metagenome</name>
    <dbReference type="NCBI Taxonomy" id="1070528"/>
    <lineage>
        <taxon>unclassified sequences</taxon>
        <taxon>metagenomes</taxon>
        <taxon>organismal metagenomes</taxon>
    </lineage>
</organism>
<evidence type="ECO:0000259" key="1">
    <source>
        <dbReference type="Pfam" id="PF00271"/>
    </source>
</evidence>
<dbReference type="AlphaFoldDB" id="A0A6C0AFI0"/>
<reference evidence="2" key="1">
    <citation type="journal article" date="2020" name="Nature">
        <title>Giant virus diversity and host interactions through global metagenomics.</title>
        <authorList>
            <person name="Schulz F."/>
            <person name="Roux S."/>
            <person name="Paez-Espino D."/>
            <person name="Jungbluth S."/>
            <person name="Walsh D.A."/>
            <person name="Denef V.J."/>
            <person name="McMahon K.D."/>
            <person name="Konstantinidis K.T."/>
            <person name="Eloe-Fadrosh E.A."/>
            <person name="Kyrpides N.C."/>
            <person name="Woyke T."/>
        </authorList>
    </citation>
    <scope>NUCLEOTIDE SEQUENCE</scope>
    <source>
        <strain evidence="2">GVMAG-S-1021933-23</strain>
    </source>
</reference>
<dbReference type="Gene3D" id="3.40.50.300">
    <property type="entry name" value="P-loop containing nucleotide triphosphate hydrolases"/>
    <property type="match status" value="2"/>
</dbReference>
<accession>A0A6C0AFI0</accession>
<proteinExistence type="predicted"/>
<dbReference type="PANTHER" id="PTHR10799">
    <property type="entry name" value="SNF2/RAD54 HELICASE FAMILY"/>
    <property type="match status" value="1"/>
</dbReference>